<evidence type="ECO:0000313" key="2">
    <source>
        <dbReference type="Proteomes" id="UP000218785"/>
    </source>
</evidence>
<dbReference type="AlphaFoldDB" id="A0A1Z4MXG6"/>
<reference evidence="1 2" key="1">
    <citation type="submission" date="2017-06" db="EMBL/GenBank/DDBJ databases">
        <title>Genome sequencing of cyanobaciteial culture collection at National Institute for Environmental Studies (NIES).</title>
        <authorList>
            <person name="Hirose Y."/>
            <person name="Shimura Y."/>
            <person name="Fujisawa T."/>
            <person name="Nakamura Y."/>
            <person name="Kawachi M."/>
        </authorList>
    </citation>
    <scope>NUCLEOTIDE SEQUENCE [LARGE SCALE GENOMIC DNA]</scope>
    <source>
        <strain evidence="1 2">NIES-37</strain>
    </source>
</reference>
<dbReference type="Proteomes" id="UP000218785">
    <property type="component" value="Chromosome"/>
</dbReference>
<gene>
    <name evidence="1" type="ORF">NIES37_20780</name>
</gene>
<protein>
    <submittedName>
        <fullName evidence="1">Uncharacterized protein</fullName>
    </submittedName>
</protein>
<accession>A0A1Z4MXG6</accession>
<keyword evidence="2" id="KW-1185">Reference proteome</keyword>
<proteinExistence type="predicted"/>
<organism evidence="1 2">
    <name type="scientific">Tolypothrix tenuis PCC 7101</name>
    <dbReference type="NCBI Taxonomy" id="231146"/>
    <lineage>
        <taxon>Bacteria</taxon>
        <taxon>Bacillati</taxon>
        <taxon>Cyanobacteriota</taxon>
        <taxon>Cyanophyceae</taxon>
        <taxon>Nostocales</taxon>
        <taxon>Tolypothrichaceae</taxon>
        <taxon>Tolypothrix</taxon>
    </lineage>
</organism>
<dbReference type="EMBL" id="AP018248">
    <property type="protein sequence ID" value="BAY98130.1"/>
    <property type="molecule type" value="Genomic_DNA"/>
</dbReference>
<name>A0A1Z4MXG6_9CYAN</name>
<evidence type="ECO:0000313" key="1">
    <source>
        <dbReference type="EMBL" id="BAY98130.1"/>
    </source>
</evidence>
<dbReference type="KEGG" id="ttq:NIES37_20780"/>
<sequence>MGHGEEFIPIQIMFATDKFHVGARHPPSFGISNILQVPCPHPSVAFFFQNGIIQATRRTTSSTHKEMEFFVAFNIFHRIAEA</sequence>